<evidence type="ECO:0000256" key="5">
    <source>
        <dbReference type="ARBA" id="ARBA00022525"/>
    </source>
</evidence>
<dbReference type="AlphaFoldDB" id="A0A7J8BL14"/>
<dbReference type="InterPro" id="IPR023796">
    <property type="entry name" value="Serpin_dom"/>
</dbReference>
<dbReference type="InterPro" id="IPR042178">
    <property type="entry name" value="Serpin_sf_1"/>
</dbReference>
<evidence type="ECO:0000313" key="19">
    <source>
        <dbReference type="Proteomes" id="UP000550707"/>
    </source>
</evidence>
<evidence type="ECO:0000256" key="4">
    <source>
        <dbReference type="ARBA" id="ARBA00015105"/>
    </source>
</evidence>
<comment type="function">
    <text evidence="11">Stimulates aldosterone release.</text>
</comment>
<evidence type="ECO:0000256" key="11">
    <source>
        <dbReference type="ARBA" id="ARBA00029380"/>
    </source>
</evidence>
<organism evidence="18 19">
    <name type="scientific">Molossus molossus</name>
    <name type="common">Pallas' mastiff bat</name>
    <name type="synonym">Vespertilio molossus</name>
    <dbReference type="NCBI Taxonomy" id="27622"/>
    <lineage>
        <taxon>Eukaryota</taxon>
        <taxon>Metazoa</taxon>
        <taxon>Chordata</taxon>
        <taxon>Craniata</taxon>
        <taxon>Vertebrata</taxon>
        <taxon>Euteleostomi</taxon>
        <taxon>Mammalia</taxon>
        <taxon>Eutheria</taxon>
        <taxon>Laurasiatheria</taxon>
        <taxon>Chiroptera</taxon>
        <taxon>Yangochiroptera</taxon>
        <taxon>Molossidae</taxon>
        <taxon>Molossus</taxon>
    </lineage>
</organism>
<evidence type="ECO:0000256" key="6">
    <source>
        <dbReference type="ARBA" id="ARBA00022729"/>
    </source>
</evidence>
<dbReference type="SMART" id="SM00093">
    <property type="entry name" value="SERPIN"/>
    <property type="match status" value="1"/>
</dbReference>
<keyword evidence="19" id="KW-1185">Reference proteome</keyword>
<evidence type="ECO:0000256" key="7">
    <source>
        <dbReference type="ARBA" id="ARBA00022858"/>
    </source>
</evidence>
<evidence type="ECO:0000313" key="18">
    <source>
        <dbReference type="EMBL" id="KAF6399547.1"/>
    </source>
</evidence>
<sequence>MSPAGVSLWATVLCLSAWAGLPAADRVYIHPFHLLAYSKSSCDALKEPNAETPQDPTFTPVPIQAKTSPVDEEALREQLVLAAQKLKDEDRKRVAMVGGLLNVMGFRMYKTLSETQTTAGGAVLSPTALFGTLALQGGAGGQPRLLLSTVLGLFTAPGLSLKQPFVQGLAPFAPVTLPRSLDLSTDPELAAEKINRFMQAVTGWKMSSPLTGVSPDSTLLFNAYVHFQGQMKGFSLLPGLQEFWVDNTTSVSVPMLSSTGTFQYWSDAQSNLSVTRVPLSENVNLLLIQPHCASALREVEALTFQHDFLRWTKNLSPRAIRLTLPQLVLRGSYDLQDLLAQAKLPGLLGPKANLGKISDADLRVGQVLNSVLFEVKADKGAQPPESVQQPAGPEALDVTLNRPFLFAVYDQESTALHFLGRVANPLSAL</sequence>
<evidence type="ECO:0000256" key="1">
    <source>
        <dbReference type="ARBA" id="ARBA00002747"/>
    </source>
</evidence>
<keyword evidence="8" id="KW-1015">Disulfide bond</keyword>
<protein>
    <recommendedName>
        <fullName evidence="4">Angiotensinogen</fullName>
    </recommendedName>
    <alternativeName>
        <fullName evidence="13">Serpin A8</fullName>
    </alternativeName>
</protein>
<evidence type="ECO:0000256" key="8">
    <source>
        <dbReference type="ARBA" id="ARBA00023157"/>
    </source>
</evidence>
<comment type="caution">
    <text evidence="18">The sequence shown here is derived from an EMBL/GenBank/DDBJ whole genome shotgun (WGS) entry which is preliminary data.</text>
</comment>
<dbReference type="Proteomes" id="UP000550707">
    <property type="component" value="Unassembled WGS sequence"/>
</dbReference>
<dbReference type="PANTHER" id="PTHR11461">
    <property type="entry name" value="SERINE PROTEASE INHIBITOR, SERPIN"/>
    <property type="match status" value="1"/>
</dbReference>
<feature type="chain" id="PRO_5029863361" description="Angiotensinogen" evidence="16">
    <location>
        <begin position="25"/>
        <end position="429"/>
    </location>
</feature>
<dbReference type="GO" id="GO:0004867">
    <property type="term" value="F:serine-type endopeptidase inhibitor activity"/>
    <property type="evidence" value="ECO:0007669"/>
    <property type="project" value="InterPro"/>
</dbReference>
<dbReference type="InterPro" id="IPR042185">
    <property type="entry name" value="Serpin_sf_2"/>
</dbReference>
<comment type="similarity">
    <text evidence="3 15">Belongs to the serpin family.</text>
</comment>
<name>A0A7J8BL14_MOLMO</name>
<comment type="function">
    <text evidence="14">Acts directly on vascular smooth muscle as a potent vasoconstrictor, affects cardiac contractility and heart rate through its action on the sympathetic nervous system, and alters renal sodium and water absorption through its ability to stimulate the zona glomerulosa cells of the adrenal cortex to synthesize and secrete aldosterone. Acts by binding to angiotensin receptors AGTR1 and AGTR2. Also binds the DEAR/FBXW7-AS1 receptor.</text>
</comment>
<proteinExistence type="inferred from homology"/>
<dbReference type="PROSITE" id="PS00284">
    <property type="entry name" value="SERPIN"/>
    <property type="match status" value="1"/>
</dbReference>
<dbReference type="EMBL" id="JACASF010000023">
    <property type="protein sequence ID" value="KAF6399547.1"/>
    <property type="molecule type" value="Genomic_DNA"/>
</dbReference>
<dbReference type="InterPro" id="IPR023795">
    <property type="entry name" value="Serpin_CS"/>
</dbReference>
<gene>
    <name evidence="18" type="ORF">HJG59_000473</name>
</gene>
<evidence type="ECO:0000256" key="13">
    <source>
        <dbReference type="ARBA" id="ARBA00033182"/>
    </source>
</evidence>
<dbReference type="GO" id="GO:0042981">
    <property type="term" value="P:regulation of apoptotic process"/>
    <property type="evidence" value="ECO:0007669"/>
    <property type="project" value="TreeGrafter"/>
</dbReference>
<dbReference type="PANTHER" id="PTHR11461:SF13">
    <property type="entry name" value="ANGIOTENSINOGEN"/>
    <property type="match status" value="1"/>
</dbReference>
<keyword evidence="6 16" id="KW-0732">Signal</keyword>
<dbReference type="GO" id="GO:0003081">
    <property type="term" value="P:regulation of systemic arterial blood pressure by renin-angiotensin"/>
    <property type="evidence" value="ECO:0007669"/>
    <property type="project" value="InterPro"/>
</dbReference>
<comment type="function">
    <text evidence="1">Essential component of the renin-angiotensin system (RAS), a potent regulator of blood pressure, body fluid and electrolyte homeostasis.</text>
</comment>
<evidence type="ECO:0000256" key="14">
    <source>
        <dbReference type="ARBA" id="ARBA00046068"/>
    </source>
</evidence>
<accession>A0A7J8BL14</accession>
<evidence type="ECO:0000256" key="15">
    <source>
        <dbReference type="RuleBase" id="RU000411"/>
    </source>
</evidence>
<keyword evidence="10" id="KW-0839">Vasoconstrictor</keyword>
<evidence type="ECO:0000259" key="17">
    <source>
        <dbReference type="SMART" id="SM00093"/>
    </source>
</evidence>
<keyword evidence="5" id="KW-0964">Secreted</keyword>
<reference evidence="18 19" key="1">
    <citation type="journal article" date="2020" name="Nature">
        <title>Six reference-quality genomes reveal evolution of bat adaptations.</title>
        <authorList>
            <person name="Jebb D."/>
            <person name="Huang Z."/>
            <person name="Pippel M."/>
            <person name="Hughes G.M."/>
            <person name="Lavrichenko K."/>
            <person name="Devanna P."/>
            <person name="Winkler S."/>
            <person name="Jermiin L.S."/>
            <person name="Skirmuntt E.C."/>
            <person name="Katzourakis A."/>
            <person name="Burkitt-Gray L."/>
            <person name="Ray D.A."/>
            <person name="Sullivan K.A.M."/>
            <person name="Roscito J.G."/>
            <person name="Kirilenko B.M."/>
            <person name="Davalos L.M."/>
            <person name="Corthals A.P."/>
            <person name="Power M.L."/>
            <person name="Jones G."/>
            <person name="Ransome R.D."/>
            <person name="Dechmann D.K.N."/>
            <person name="Locatelli A.G."/>
            <person name="Puechmaille S.J."/>
            <person name="Fedrigo O."/>
            <person name="Jarvis E.D."/>
            <person name="Hiller M."/>
            <person name="Vernes S.C."/>
            <person name="Myers E.W."/>
            <person name="Teeling E.C."/>
        </authorList>
    </citation>
    <scope>NUCLEOTIDE SEQUENCE [LARGE SCALE GENOMIC DNA]</scope>
    <source>
        <strain evidence="18">MMolMol1</strain>
        <tissue evidence="18">Muscle</tissue>
    </source>
</reference>
<evidence type="ECO:0000256" key="12">
    <source>
        <dbReference type="ARBA" id="ARBA00029391"/>
    </source>
</evidence>
<evidence type="ECO:0000256" key="2">
    <source>
        <dbReference type="ARBA" id="ARBA00004613"/>
    </source>
</evidence>
<dbReference type="InterPro" id="IPR036186">
    <property type="entry name" value="Serpin_sf"/>
</dbReference>
<dbReference type="Gene3D" id="3.30.497.10">
    <property type="entry name" value="Antithrombin, subunit I, domain 2"/>
    <property type="match status" value="1"/>
</dbReference>
<dbReference type="PRINTS" id="PR00654">
    <property type="entry name" value="ANGIOTENSNGN"/>
</dbReference>
<comment type="subcellular location">
    <subcellularLocation>
        <location evidence="2">Secreted</location>
    </subcellularLocation>
</comment>
<evidence type="ECO:0000256" key="16">
    <source>
        <dbReference type="SAM" id="SignalP"/>
    </source>
</evidence>
<evidence type="ECO:0000256" key="3">
    <source>
        <dbReference type="ARBA" id="ARBA00009500"/>
    </source>
</evidence>
<dbReference type="Gene3D" id="2.30.39.10">
    <property type="entry name" value="Alpha-1-antitrypsin, domain 1"/>
    <property type="match status" value="2"/>
</dbReference>
<dbReference type="GO" id="GO:0042310">
    <property type="term" value="P:vasoconstriction"/>
    <property type="evidence" value="ECO:0007669"/>
    <property type="project" value="UniProtKB-KW"/>
</dbReference>
<dbReference type="InterPro" id="IPR000215">
    <property type="entry name" value="Serpin_fam"/>
</dbReference>
<feature type="signal peptide" evidence="16">
    <location>
        <begin position="1"/>
        <end position="24"/>
    </location>
</feature>
<dbReference type="InterPro" id="IPR000227">
    <property type="entry name" value="Angiotensinogen"/>
</dbReference>
<keyword evidence="7" id="KW-0838">Vasoactive</keyword>
<evidence type="ECO:0000256" key="9">
    <source>
        <dbReference type="ARBA" id="ARBA00023180"/>
    </source>
</evidence>
<dbReference type="Pfam" id="PF00079">
    <property type="entry name" value="Serpin"/>
    <property type="match status" value="1"/>
</dbReference>
<keyword evidence="9" id="KW-0325">Glycoprotein</keyword>
<dbReference type="GO" id="GO:0005615">
    <property type="term" value="C:extracellular space"/>
    <property type="evidence" value="ECO:0007669"/>
    <property type="project" value="InterPro"/>
</dbReference>
<evidence type="ECO:0000256" key="10">
    <source>
        <dbReference type="ARBA" id="ARBA00023322"/>
    </source>
</evidence>
<comment type="function">
    <text evidence="12">Is a ligand for the G-protein coupled receptor MAS1. Has vasodilator and antidiuretic effects. Has an antithrombotic effect that involves MAS1-mediated release of nitric oxide from platelets.</text>
</comment>
<dbReference type="SUPFAM" id="SSF56574">
    <property type="entry name" value="Serpins"/>
    <property type="match status" value="1"/>
</dbReference>
<feature type="domain" description="Serpin" evidence="17">
    <location>
        <begin position="106"/>
        <end position="425"/>
    </location>
</feature>